<comment type="caution">
    <text evidence="8">The sequence shown here is derived from an EMBL/GenBank/DDBJ whole genome shotgun (WGS) entry which is preliminary data.</text>
</comment>
<dbReference type="SFLD" id="SFLDS00029">
    <property type="entry name" value="Radical_SAM"/>
    <property type="match status" value="1"/>
</dbReference>
<dbReference type="SFLD" id="SFLDG01066">
    <property type="entry name" value="organic_radical-activating_enz"/>
    <property type="match status" value="1"/>
</dbReference>
<evidence type="ECO:0000256" key="4">
    <source>
        <dbReference type="ARBA" id="ARBA00022723"/>
    </source>
</evidence>
<dbReference type="RefSeq" id="WP_016184638.1">
    <property type="nucleotide sequence ID" value="NZ_ASWO01000001.1"/>
</dbReference>
<keyword evidence="6" id="KW-0411">Iron-sulfur</keyword>
<dbReference type="GO" id="GO:0051539">
    <property type="term" value="F:4 iron, 4 sulfur cluster binding"/>
    <property type="evidence" value="ECO:0007669"/>
    <property type="project" value="UniProtKB-KW"/>
</dbReference>
<dbReference type="STRING" id="1140003.OMY_00147"/>
<evidence type="ECO:0000256" key="7">
    <source>
        <dbReference type="PIRNR" id="PIRNR000368"/>
    </source>
</evidence>
<protein>
    <recommendedName>
        <fullName evidence="7">Anaerobic ribonucleoside-triphosphate reductase-activating protein</fullName>
        <ecNumber evidence="7">1.97.1.-</ecNumber>
    </recommendedName>
</protein>
<dbReference type="InterPro" id="IPR007197">
    <property type="entry name" value="rSAM"/>
</dbReference>
<dbReference type="SFLD" id="SFLDG01063">
    <property type="entry name" value="activating_enzymes__group_1"/>
    <property type="match status" value="1"/>
</dbReference>
<evidence type="ECO:0000256" key="5">
    <source>
        <dbReference type="ARBA" id="ARBA00023004"/>
    </source>
</evidence>
<comment type="function">
    <text evidence="7">Activation of anaerobic ribonucleoside-triphosphate reductase under anaerobic conditions by generation of an organic free radical, using S-adenosylmethionine and reduced flavodoxin as cosubstrates to produce 5'-deoxy-adenosine.</text>
</comment>
<dbReference type="eggNOG" id="COG0602">
    <property type="taxonomic scope" value="Bacteria"/>
</dbReference>
<dbReference type="Gene3D" id="3.20.20.70">
    <property type="entry name" value="Aldolase class I"/>
    <property type="match status" value="1"/>
</dbReference>
<evidence type="ECO:0000313" key="9">
    <source>
        <dbReference type="Proteomes" id="UP000015961"/>
    </source>
</evidence>
<dbReference type="PANTHER" id="PTHR30352">
    <property type="entry name" value="PYRUVATE FORMATE-LYASE-ACTIVATING ENZYME"/>
    <property type="match status" value="1"/>
</dbReference>
<evidence type="ECO:0000256" key="2">
    <source>
        <dbReference type="ARBA" id="ARBA00022485"/>
    </source>
</evidence>
<dbReference type="PIRSF" id="PIRSF000368">
    <property type="entry name" value="NrdG"/>
    <property type="match status" value="1"/>
</dbReference>
<evidence type="ECO:0000256" key="3">
    <source>
        <dbReference type="ARBA" id="ARBA00022691"/>
    </source>
</evidence>
<keyword evidence="7" id="KW-0560">Oxidoreductase</keyword>
<dbReference type="InterPro" id="IPR013785">
    <property type="entry name" value="Aldolase_TIM"/>
</dbReference>
<dbReference type="GO" id="GO:0046872">
    <property type="term" value="F:metal ion binding"/>
    <property type="evidence" value="ECO:0007669"/>
    <property type="project" value="UniProtKB-KW"/>
</dbReference>
<dbReference type="SUPFAM" id="SSF102114">
    <property type="entry name" value="Radical SAM enzymes"/>
    <property type="match status" value="1"/>
</dbReference>
<keyword evidence="4" id="KW-0479">Metal-binding</keyword>
<dbReference type="InterPro" id="IPR034457">
    <property type="entry name" value="Organic_radical-activating"/>
</dbReference>
<evidence type="ECO:0000256" key="6">
    <source>
        <dbReference type="ARBA" id="ARBA00023014"/>
    </source>
</evidence>
<keyword evidence="3" id="KW-0949">S-adenosyl-L-methionine</keyword>
<dbReference type="PATRIC" id="fig|1140003.3.peg.144"/>
<sequence length="185" mass="20958">MDPMKWQACDYTKCRIASYQPFTFVDGQGVRNSIYVSGCLFACKGCFNKAAQDFNYGTPFSNFLLDQIVDDCGHEAIQGITLLGGEPFLNTPVCLEIVRAIRSNYQHTKDIWAYSGYTFEQLLKGSSDKQELLSFLDVLVDGPFDLKKRDLSLEFRGSSNQRILDVPRSLQAQQACLWQKEPDQV</sequence>
<dbReference type="InterPro" id="IPR012837">
    <property type="entry name" value="NrdG"/>
</dbReference>
<organism evidence="8 9">
    <name type="scientific">Enterococcus sulfureus ATCC 49903</name>
    <dbReference type="NCBI Taxonomy" id="1140003"/>
    <lineage>
        <taxon>Bacteria</taxon>
        <taxon>Bacillati</taxon>
        <taxon>Bacillota</taxon>
        <taxon>Bacilli</taxon>
        <taxon>Lactobacillales</taxon>
        <taxon>Enterococcaceae</taxon>
        <taxon>Enterococcus</taxon>
    </lineage>
</organism>
<name>S0LGC4_9ENTE</name>
<dbReference type="InterPro" id="IPR058240">
    <property type="entry name" value="rSAM_sf"/>
</dbReference>
<dbReference type="Proteomes" id="UP000015961">
    <property type="component" value="Unassembled WGS sequence"/>
</dbReference>
<dbReference type="EMBL" id="ASWO01000001">
    <property type="protein sequence ID" value="EOT87090.1"/>
    <property type="molecule type" value="Genomic_DNA"/>
</dbReference>
<comment type="similarity">
    <text evidence="7">Belongs to the organic radical-activating enzymes family.</text>
</comment>
<dbReference type="PANTHER" id="PTHR30352:SF2">
    <property type="entry name" value="ANAEROBIC RIBONUCLEOSIDE-TRIPHOSPHATE REDUCTASE-ACTIVATING PROTEIN"/>
    <property type="match status" value="1"/>
</dbReference>
<dbReference type="OrthoDB" id="9782387at2"/>
<dbReference type="EC" id="1.97.1.-" evidence="7"/>
<keyword evidence="9" id="KW-1185">Reference proteome</keyword>
<keyword evidence="2" id="KW-0004">4Fe-4S</keyword>
<dbReference type="GO" id="GO:0043365">
    <property type="term" value="F:[formate-C-acetyltransferase]-activating enzyme activity"/>
    <property type="evidence" value="ECO:0007669"/>
    <property type="project" value="InterPro"/>
</dbReference>
<proteinExistence type="inferred from homology"/>
<gene>
    <name evidence="8" type="ORF">I573_00146</name>
</gene>
<dbReference type="NCBIfam" id="TIGR02491">
    <property type="entry name" value="NrdG"/>
    <property type="match status" value="1"/>
</dbReference>
<accession>S0LGC4</accession>
<comment type="cofactor">
    <cofactor evidence="1">
        <name>[4Fe-4S] cluster</name>
        <dbReference type="ChEBI" id="CHEBI:49883"/>
    </cofactor>
</comment>
<evidence type="ECO:0000256" key="1">
    <source>
        <dbReference type="ARBA" id="ARBA00001966"/>
    </source>
</evidence>
<evidence type="ECO:0000313" key="8">
    <source>
        <dbReference type="EMBL" id="EOT87090.1"/>
    </source>
</evidence>
<reference evidence="8 9" key="1">
    <citation type="submission" date="2013-03" db="EMBL/GenBank/DDBJ databases">
        <title>The Genome Sequence of Enterococcus sulfureus ATCC_49903 (PacBio/Illumina hybrid assembly).</title>
        <authorList>
            <consortium name="The Broad Institute Genomics Platform"/>
            <consortium name="The Broad Institute Genome Sequencing Center for Infectious Disease"/>
            <person name="Earl A."/>
            <person name="Russ C."/>
            <person name="Gilmore M."/>
            <person name="Surin D."/>
            <person name="Walker B."/>
            <person name="Young S."/>
            <person name="Zeng Q."/>
            <person name="Gargeya S."/>
            <person name="Fitzgerald M."/>
            <person name="Haas B."/>
            <person name="Abouelleil A."/>
            <person name="Allen A.W."/>
            <person name="Alvarado L."/>
            <person name="Arachchi H.M."/>
            <person name="Berlin A.M."/>
            <person name="Chapman S.B."/>
            <person name="Gainer-Dewar J."/>
            <person name="Goldberg J."/>
            <person name="Griggs A."/>
            <person name="Gujja S."/>
            <person name="Hansen M."/>
            <person name="Howarth C."/>
            <person name="Imamovic A."/>
            <person name="Ireland A."/>
            <person name="Larimer J."/>
            <person name="McCowan C."/>
            <person name="Murphy C."/>
            <person name="Pearson M."/>
            <person name="Poon T.W."/>
            <person name="Priest M."/>
            <person name="Roberts A."/>
            <person name="Saif S."/>
            <person name="Shea T."/>
            <person name="Sisk P."/>
            <person name="Sykes S."/>
            <person name="Wortman J."/>
            <person name="Nusbaum C."/>
            <person name="Birren B."/>
        </authorList>
    </citation>
    <scope>NUCLEOTIDE SEQUENCE [LARGE SCALE GENOMIC DNA]</scope>
    <source>
        <strain evidence="8 9">ATCC 49903</strain>
    </source>
</reference>
<keyword evidence="5" id="KW-0408">Iron</keyword>
<dbReference type="SFLD" id="SFLDF00299">
    <property type="entry name" value="anaerobic_ribonucleoside-triph"/>
    <property type="match status" value="1"/>
</dbReference>
<dbReference type="AlphaFoldDB" id="S0LGC4"/>
<dbReference type="GO" id="GO:0004748">
    <property type="term" value="F:ribonucleoside-diphosphate reductase activity, thioredoxin disulfide as acceptor"/>
    <property type="evidence" value="ECO:0007669"/>
    <property type="project" value="TreeGrafter"/>
</dbReference>
<dbReference type="Pfam" id="PF13353">
    <property type="entry name" value="Fer4_12"/>
    <property type="match status" value="1"/>
</dbReference>